<dbReference type="GO" id="GO:0046512">
    <property type="term" value="P:sphingosine biosynthetic process"/>
    <property type="evidence" value="ECO:0007669"/>
    <property type="project" value="TreeGrafter"/>
</dbReference>
<dbReference type="EMBL" id="JAEUBF010001424">
    <property type="protein sequence ID" value="KAH3666589.1"/>
    <property type="molecule type" value="Genomic_DNA"/>
</dbReference>
<dbReference type="Pfam" id="PF00781">
    <property type="entry name" value="DAGK_cat"/>
    <property type="match status" value="1"/>
</dbReference>
<dbReference type="InterPro" id="IPR017438">
    <property type="entry name" value="ATP-NAD_kinase_N"/>
</dbReference>
<dbReference type="Proteomes" id="UP000769528">
    <property type="component" value="Unassembled WGS sequence"/>
</dbReference>
<name>A0A9P8T5R1_9ASCO</name>
<sequence>MSDQLKYDIFSTDGKLGIHNYQALYQLDPITGEFKNYQLLSNINDKIDDDKSSITKIPKHLIQSKFQDIFIIDSIYSGIGRDNRDFYKDILKPIFKDLNINHNYIKTENDQSIINFIKDQIVKNSTIILLSGDSSIFEIVNTIANNNYLKEKNFVINLGIIPLGTGNSIAYSSGILNEFDALKTLFNDSKISKLPIYKVSFPIGKSFDINNNVQINSLYFLVVVSWGVHAGLVHESEKPELKKLGVERFKLAFNNLISNPNLQYQGELYIEEEEEENNNNKTILVPNGNNLYTTILSVPLVEKTYKLSPHSNIKTNQLHLINIPELETRDEFVKIIFLPYQDGAHINNKHVLYKDIGNSIVLKIQQDNAKICVDGKIISIEDSKGEEVKVELIDQDQFNINLIGI</sequence>
<keyword evidence="3" id="KW-1185">Reference proteome</keyword>
<reference evidence="2" key="2">
    <citation type="submission" date="2021-01" db="EMBL/GenBank/DDBJ databases">
        <authorList>
            <person name="Schikora-Tamarit M.A."/>
        </authorList>
    </citation>
    <scope>NUCLEOTIDE SEQUENCE</scope>
    <source>
        <strain evidence="2">CBS6341</strain>
    </source>
</reference>
<dbReference type="GO" id="GO:0016020">
    <property type="term" value="C:membrane"/>
    <property type="evidence" value="ECO:0007669"/>
    <property type="project" value="TreeGrafter"/>
</dbReference>
<dbReference type="PROSITE" id="PS50146">
    <property type="entry name" value="DAGK"/>
    <property type="match status" value="1"/>
</dbReference>
<dbReference type="AlphaFoldDB" id="A0A9P8T5R1"/>
<dbReference type="PANTHER" id="PTHR12358">
    <property type="entry name" value="SPHINGOSINE KINASE"/>
    <property type="match status" value="1"/>
</dbReference>
<dbReference type="PANTHER" id="PTHR12358:SF108">
    <property type="entry name" value="DAGKC DOMAIN-CONTAINING PROTEIN"/>
    <property type="match status" value="1"/>
</dbReference>
<dbReference type="InterPro" id="IPR001206">
    <property type="entry name" value="Diacylglycerol_kinase_cat_dom"/>
</dbReference>
<gene>
    <name evidence="2" type="ORF">WICMUC_005573</name>
</gene>
<reference evidence="2" key="1">
    <citation type="journal article" date="2021" name="Open Biol.">
        <title>Shared evolutionary footprints suggest mitochondrial oxidative damage underlies multiple complex I losses in fungi.</title>
        <authorList>
            <person name="Schikora-Tamarit M.A."/>
            <person name="Marcet-Houben M."/>
            <person name="Nosek J."/>
            <person name="Gabaldon T."/>
        </authorList>
    </citation>
    <scope>NUCLEOTIDE SEQUENCE</scope>
    <source>
        <strain evidence="2">CBS6341</strain>
    </source>
</reference>
<dbReference type="InterPro" id="IPR016064">
    <property type="entry name" value="NAD/diacylglycerol_kinase_sf"/>
</dbReference>
<dbReference type="InterPro" id="IPR050187">
    <property type="entry name" value="Lipid_Phosphate_FormReg"/>
</dbReference>
<dbReference type="OrthoDB" id="3853857at2759"/>
<dbReference type="Gene3D" id="3.40.50.10330">
    <property type="entry name" value="Probable inorganic polyphosphate/atp-NAD kinase, domain 1"/>
    <property type="match status" value="1"/>
</dbReference>
<evidence type="ECO:0000313" key="3">
    <source>
        <dbReference type="Proteomes" id="UP000769528"/>
    </source>
</evidence>
<dbReference type="GO" id="GO:0001727">
    <property type="term" value="F:lipid kinase activity"/>
    <property type="evidence" value="ECO:0007669"/>
    <property type="project" value="TreeGrafter"/>
</dbReference>
<dbReference type="GO" id="GO:0005737">
    <property type="term" value="C:cytoplasm"/>
    <property type="evidence" value="ECO:0007669"/>
    <property type="project" value="TreeGrafter"/>
</dbReference>
<dbReference type="SUPFAM" id="SSF111331">
    <property type="entry name" value="NAD kinase/diacylglycerol kinase-like"/>
    <property type="match status" value="1"/>
</dbReference>
<protein>
    <recommendedName>
        <fullName evidence="1">DAGKc domain-containing protein</fullName>
    </recommendedName>
</protein>
<accession>A0A9P8T5R1</accession>
<organism evidence="2 3">
    <name type="scientific">Wickerhamomyces mucosus</name>
    <dbReference type="NCBI Taxonomy" id="1378264"/>
    <lineage>
        <taxon>Eukaryota</taxon>
        <taxon>Fungi</taxon>
        <taxon>Dikarya</taxon>
        <taxon>Ascomycota</taxon>
        <taxon>Saccharomycotina</taxon>
        <taxon>Saccharomycetes</taxon>
        <taxon>Phaffomycetales</taxon>
        <taxon>Wickerhamomycetaceae</taxon>
        <taxon>Wickerhamomyces</taxon>
    </lineage>
</organism>
<proteinExistence type="predicted"/>
<dbReference type="Gene3D" id="2.60.200.40">
    <property type="match status" value="1"/>
</dbReference>
<evidence type="ECO:0000259" key="1">
    <source>
        <dbReference type="PROSITE" id="PS50146"/>
    </source>
</evidence>
<feature type="domain" description="DAGKc" evidence="1">
    <location>
        <begin position="64"/>
        <end position="205"/>
    </location>
</feature>
<comment type="caution">
    <text evidence="2">The sequence shown here is derived from an EMBL/GenBank/DDBJ whole genome shotgun (WGS) entry which is preliminary data.</text>
</comment>
<evidence type="ECO:0000313" key="2">
    <source>
        <dbReference type="EMBL" id="KAH3666589.1"/>
    </source>
</evidence>